<sequence>MVEFGTQTPDSQKGAQLRIQYGGLSFRMGLLALAVNVLCILNGCSYYLYWRPHFLHVHSPPAALYTTAAGVFFLFVMTQLIVQLALRTMINHASFTERERQIRCCYIIFVVALAPATVGQMLLFARGWFDKSKPYTALFVVTAYLNIISGLCSLSYLWTSTCVNWIHMSVAHAALEKRAEQKRGWDKQIAYIVSTLKMPVSSLPLDSH</sequence>
<dbReference type="OrthoDB" id="247032at2759"/>
<reference evidence="2 3" key="1">
    <citation type="journal article" date="2018" name="BMC Genomics">
        <title>Genomic comparison of Trypanosoma conorhini and Trypanosoma rangeli to Trypanosoma cruzi strains of high and low virulence.</title>
        <authorList>
            <person name="Bradwell K.R."/>
            <person name="Koparde V.N."/>
            <person name="Matveyev A.V."/>
            <person name="Serrano M.G."/>
            <person name="Alves J.M."/>
            <person name="Parikh H."/>
            <person name="Huang B."/>
            <person name="Lee V."/>
            <person name="Espinosa-Alvarez O."/>
            <person name="Ortiz P.A."/>
            <person name="Costa-Martins A.G."/>
            <person name="Teixeira M.M."/>
            <person name="Buck G.A."/>
        </authorList>
    </citation>
    <scope>NUCLEOTIDE SEQUENCE [LARGE SCALE GENOMIC DNA]</scope>
    <source>
        <strain evidence="2 3">AM80</strain>
    </source>
</reference>
<evidence type="ECO:0000313" key="3">
    <source>
        <dbReference type="Proteomes" id="UP000283634"/>
    </source>
</evidence>
<protein>
    <submittedName>
        <fullName evidence="2">Uncharacterized protein</fullName>
    </submittedName>
</protein>
<dbReference type="EMBL" id="MKGL01000010">
    <property type="protein sequence ID" value="RNF12006.1"/>
    <property type="molecule type" value="Genomic_DNA"/>
</dbReference>
<dbReference type="RefSeq" id="XP_029242506.1">
    <property type="nucleotide sequence ID" value="XM_029377639.1"/>
</dbReference>
<feature type="transmembrane region" description="Helical" evidence="1">
    <location>
        <begin position="135"/>
        <end position="158"/>
    </location>
</feature>
<comment type="caution">
    <text evidence="2">The sequence shown here is derived from an EMBL/GenBank/DDBJ whole genome shotgun (WGS) entry which is preliminary data.</text>
</comment>
<keyword evidence="3" id="KW-1185">Reference proteome</keyword>
<feature type="transmembrane region" description="Helical" evidence="1">
    <location>
        <begin position="62"/>
        <end position="86"/>
    </location>
</feature>
<dbReference type="OMA" id="QWVVQES"/>
<dbReference type="Proteomes" id="UP000283634">
    <property type="component" value="Unassembled WGS sequence"/>
</dbReference>
<proteinExistence type="predicted"/>
<dbReference type="GeneID" id="40324499"/>
<keyword evidence="1" id="KW-0472">Membrane</keyword>
<accession>A0A422P2P5</accession>
<dbReference type="AlphaFoldDB" id="A0A422P2P5"/>
<organism evidence="2 3">
    <name type="scientific">Trypanosoma rangeli</name>
    <dbReference type="NCBI Taxonomy" id="5698"/>
    <lineage>
        <taxon>Eukaryota</taxon>
        <taxon>Discoba</taxon>
        <taxon>Euglenozoa</taxon>
        <taxon>Kinetoplastea</taxon>
        <taxon>Metakinetoplastina</taxon>
        <taxon>Trypanosomatida</taxon>
        <taxon>Trypanosomatidae</taxon>
        <taxon>Trypanosoma</taxon>
        <taxon>Herpetosoma</taxon>
    </lineage>
</organism>
<gene>
    <name evidence="2" type="ORF">TraAM80_00566</name>
</gene>
<keyword evidence="1" id="KW-0812">Transmembrane</keyword>
<keyword evidence="1" id="KW-1133">Transmembrane helix</keyword>
<name>A0A422P2P5_TRYRA</name>
<feature type="transmembrane region" description="Helical" evidence="1">
    <location>
        <begin position="106"/>
        <end position="129"/>
    </location>
</feature>
<evidence type="ECO:0000256" key="1">
    <source>
        <dbReference type="SAM" id="Phobius"/>
    </source>
</evidence>
<feature type="transmembrane region" description="Helical" evidence="1">
    <location>
        <begin position="28"/>
        <end position="50"/>
    </location>
</feature>
<evidence type="ECO:0000313" key="2">
    <source>
        <dbReference type="EMBL" id="RNF12006.1"/>
    </source>
</evidence>